<keyword evidence="1" id="KW-0813">Transport</keyword>
<evidence type="ECO:0000256" key="3">
    <source>
        <dbReference type="SAM" id="MobiDB-lite"/>
    </source>
</evidence>
<sequence length="189" mass="21025">MDLQEEHKESNPWLLSTHLGGAHVDAHNQSRSLWFQPPPMDEDDEDAEDAVLVAHEQWAHPEAELVANNSCFRRTISRATPTATSPSARTYQTTQLSVQDCYGPSMSIRSQTCELYSSRKPHPLPPVRSLTSWTPTANFLRFQAKSSSSGSPKADKRPGLLKRLTGRNGTPLQRTNSDSYGGEMAIIHK</sequence>
<dbReference type="InterPro" id="IPR001964">
    <property type="entry name" value="Luteo_VPG"/>
</dbReference>
<dbReference type="Pfam" id="PF01659">
    <property type="entry name" value="Luteo_Vpg"/>
    <property type="match status" value="1"/>
</dbReference>
<reference evidence="4" key="1">
    <citation type="journal article" date="2022" name="Virus Genes">
        <title>Exploration of plant transcriptomes reveals five putative novel poleroviruses and an enamovirus.</title>
        <authorList>
            <person name="Kavi Sidharthan V."/>
            <person name="Nagendran K."/>
            <person name="Baranwal V.K."/>
        </authorList>
    </citation>
    <scope>NUCLEOTIDE SEQUENCE</scope>
    <source>
        <strain evidence="4">Tra amm</strain>
    </source>
</reference>
<protein>
    <submittedName>
        <fullName evidence="4">P4 protein</fullName>
    </submittedName>
</protein>
<dbReference type="EMBL" id="BK059374">
    <property type="protein sequence ID" value="DAZ87630.1"/>
    <property type="molecule type" value="Genomic_RNA"/>
</dbReference>
<keyword evidence="2" id="KW-0916">Viral movement protein</keyword>
<evidence type="ECO:0000256" key="1">
    <source>
        <dbReference type="ARBA" id="ARBA00022448"/>
    </source>
</evidence>
<organism evidence="4 5">
    <name type="scientific">Trachyspermum ammi polerovirus</name>
    <dbReference type="NCBI Taxonomy" id="2885089"/>
    <lineage>
        <taxon>Viruses</taxon>
        <taxon>Riboviria</taxon>
        <taxon>Orthornavirae</taxon>
        <taxon>Pisuviricota</taxon>
        <taxon>Pisoniviricetes</taxon>
        <taxon>Sobelivirales</taxon>
        <taxon>Solemoviridae</taxon>
        <taxon>Polerovirus</taxon>
        <taxon>Polerovirus TAPV</taxon>
    </lineage>
</organism>
<keyword evidence="5" id="KW-1185">Reference proteome</keyword>
<feature type="compositionally biased region" description="Polar residues" evidence="3">
    <location>
        <begin position="167"/>
        <end position="179"/>
    </location>
</feature>
<accession>A0AAD2KQS4</accession>
<evidence type="ECO:0000256" key="2">
    <source>
        <dbReference type="ARBA" id="ARBA00023031"/>
    </source>
</evidence>
<dbReference type="Proteomes" id="UP001265097">
    <property type="component" value="Segment"/>
</dbReference>
<proteinExistence type="predicted"/>
<feature type="region of interest" description="Disordered" evidence="3">
    <location>
        <begin position="144"/>
        <end position="183"/>
    </location>
</feature>
<evidence type="ECO:0000313" key="5">
    <source>
        <dbReference type="Proteomes" id="UP001265097"/>
    </source>
</evidence>
<gene>
    <name evidence="4" type="primary">ORF4</name>
</gene>
<dbReference type="GO" id="GO:0046740">
    <property type="term" value="P:transport of virus in host, cell to cell"/>
    <property type="evidence" value="ECO:0007669"/>
    <property type="project" value="UniProtKB-KW"/>
</dbReference>
<evidence type="ECO:0000313" key="4">
    <source>
        <dbReference type="EMBL" id="DAZ87630.1"/>
    </source>
</evidence>
<name>A0AAD2KQS4_9VIRU</name>